<dbReference type="GO" id="GO:0003899">
    <property type="term" value="F:DNA-directed RNA polymerase activity"/>
    <property type="evidence" value="ECO:0007669"/>
    <property type="project" value="InterPro"/>
</dbReference>
<dbReference type="EMBL" id="GG745546">
    <property type="protein sequence ID" value="EFD93116.1"/>
    <property type="molecule type" value="Genomic_DNA"/>
</dbReference>
<name>D6GUI8_PARA5</name>
<dbReference type="PANTHER" id="PTHR11239">
    <property type="entry name" value="DNA-DIRECTED RNA POLYMERASE"/>
    <property type="match status" value="1"/>
</dbReference>
<accession>D6GUI8</accession>
<proteinExistence type="predicted"/>
<dbReference type="GO" id="GO:0006351">
    <property type="term" value="P:DNA-templated transcription"/>
    <property type="evidence" value="ECO:0007669"/>
    <property type="project" value="InterPro"/>
</dbReference>
<dbReference type="Pfam" id="PF01096">
    <property type="entry name" value="Zn_ribbon_TFIIS"/>
    <property type="match status" value="1"/>
</dbReference>
<dbReference type="SUPFAM" id="SSF57783">
    <property type="entry name" value="Zinc beta-ribbon"/>
    <property type="match status" value="1"/>
</dbReference>
<evidence type="ECO:0000313" key="8">
    <source>
        <dbReference type="EMBL" id="EFD93116.1"/>
    </source>
</evidence>
<reference evidence="8 9" key="1">
    <citation type="journal article" date="2010" name="Proc. Natl. Acad. Sci. U.S.A.">
        <title>Enigmatic, ultrasmall, uncultivated Archaea.</title>
        <authorList>
            <person name="Baker B.J."/>
            <person name="Comolli L.R."/>
            <person name="Dick G.J."/>
            <person name="Hauser L.J."/>
            <person name="Hyatt D."/>
            <person name="Dill B.D."/>
            <person name="Land M.L."/>
            <person name="Verberkmoes N.C."/>
            <person name="Hettich R.L."/>
            <person name="Banfield J.F."/>
        </authorList>
    </citation>
    <scope>NUCLEOTIDE SEQUENCE [LARGE SCALE GENOMIC DNA]</scope>
</reference>
<dbReference type="InterPro" id="IPR001222">
    <property type="entry name" value="Znf_TFIIS"/>
</dbReference>
<keyword evidence="1 4" id="KW-0479">Metal-binding</keyword>
<feature type="binding site" evidence="4">
    <location>
        <position position="44"/>
    </location>
    <ligand>
        <name>Zn(2+)</name>
        <dbReference type="ChEBI" id="CHEBI:29105"/>
        <label>2</label>
    </ligand>
</feature>
<keyword evidence="2 5" id="KW-0863">Zinc-finger</keyword>
<evidence type="ECO:0000259" key="7">
    <source>
        <dbReference type="PROSITE" id="PS51133"/>
    </source>
</evidence>
<feature type="binding site" evidence="4">
    <location>
        <position position="69"/>
    </location>
    <ligand>
        <name>Zn(2+)</name>
        <dbReference type="ChEBI" id="CHEBI:29105"/>
        <label>2</label>
    </ligand>
</feature>
<sequence>MEEQNSELNTGTKKLKKKTVEEAPSEEETLAQLDFEKGMECPKCKEKKIVSWMEQTRASDEPPTRFYKCVNCGYTWREYS</sequence>
<dbReference type="CDD" id="cd10511">
    <property type="entry name" value="Zn-ribbon_TFS"/>
    <property type="match status" value="1"/>
</dbReference>
<feature type="region of interest" description="Disordered" evidence="6">
    <location>
        <begin position="1"/>
        <end position="28"/>
    </location>
</feature>
<dbReference type="InterPro" id="IPR012164">
    <property type="entry name" value="Rpa12/Rpb9/Rpc10/TFS"/>
</dbReference>
<dbReference type="AlphaFoldDB" id="D6GUI8"/>
<evidence type="ECO:0000256" key="5">
    <source>
        <dbReference type="PROSITE-ProRule" id="PRU00472"/>
    </source>
</evidence>
<evidence type="ECO:0000256" key="2">
    <source>
        <dbReference type="ARBA" id="ARBA00022771"/>
    </source>
</evidence>
<dbReference type="PROSITE" id="PS51133">
    <property type="entry name" value="ZF_TFIIS_2"/>
    <property type="match status" value="1"/>
</dbReference>
<evidence type="ECO:0000256" key="3">
    <source>
        <dbReference type="ARBA" id="ARBA00022833"/>
    </source>
</evidence>
<gene>
    <name evidence="8" type="ORF">BJBARM5_0127</name>
</gene>
<dbReference type="SMART" id="SM00440">
    <property type="entry name" value="ZnF_C2C2"/>
    <property type="match status" value="1"/>
</dbReference>
<evidence type="ECO:0000313" key="9">
    <source>
        <dbReference type="Proteomes" id="UP000009376"/>
    </source>
</evidence>
<protein>
    <submittedName>
        <fullName evidence="8">Transcription factor TFIIS</fullName>
    </submittedName>
</protein>
<feature type="binding site" evidence="4">
    <location>
        <position position="41"/>
    </location>
    <ligand>
        <name>Zn(2+)</name>
        <dbReference type="ChEBI" id="CHEBI:29105"/>
        <label>2</label>
    </ligand>
</feature>
<dbReference type="PIRSF" id="PIRSF005586">
    <property type="entry name" value="RNApol_RpoM"/>
    <property type="match status" value="1"/>
</dbReference>
<evidence type="ECO:0000256" key="6">
    <source>
        <dbReference type="SAM" id="MobiDB-lite"/>
    </source>
</evidence>
<feature type="binding site" evidence="4">
    <location>
        <position position="72"/>
    </location>
    <ligand>
        <name>Zn(2+)</name>
        <dbReference type="ChEBI" id="CHEBI:29105"/>
        <label>2</label>
    </ligand>
</feature>
<evidence type="ECO:0000256" key="1">
    <source>
        <dbReference type="ARBA" id="ARBA00022723"/>
    </source>
</evidence>
<dbReference type="Proteomes" id="UP000009376">
    <property type="component" value="Unassembled WGS sequence"/>
</dbReference>
<dbReference type="GO" id="GO:0008270">
    <property type="term" value="F:zinc ion binding"/>
    <property type="evidence" value="ECO:0007669"/>
    <property type="project" value="UniProtKB-KW"/>
</dbReference>
<organism evidence="8 9">
    <name type="scientific">Candidatus Parvarchaeum acidophilus ARMAN-5</name>
    <dbReference type="NCBI Taxonomy" id="662762"/>
    <lineage>
        <taxon>Archaea</taxon>
        <taxon>Candidatus Parvarchaeota</taxon>
        <taxon>Candidatus Parvarchaeum</taxon>
    </lineage>
</organism>
<feature type="domain" description="TFIIS-type" evidence="7">
    <location>
        <begin position="37"/>
        <end position="77"/>
    </location>
</feature>
<evidence type="ECO:0000256" key="4">
    <source>
        <dbReference type="PIRSR" id="PIRSR005586-1"/>
    </source>
</evidence>
<keyword evidence="3 4" id="KW-0862">Zinc</keyword>
<dbReference type="Gene3D" id="2.20.25.10">
    <property type="match status" value="1"/>
</dbReference>
<dbReference type="PANTHER" id="PTHR11239:SF12">
    <property type="entry name" value="DNA-DIRECTED RNA POLYMERASE III SUBUNIT RPC10"/>
    <property type="match status" value="1"/>
</dbReference>
<dbReference type="GO" id="GO:0003676">
    <property type="term" value="F:nucleic acid binding"/>
    <property type="evidence" value="ECO:0007669"/>
    <property type="project" value="InterPro"/>
</dbReference>